<organism evidence="3">
    <name type="scientific">Gongylonema pulchrum</name>
    <dbReference type="NCBI Taxonomy" id="637853"/>
    <lineage>
        <taxon>Eukaryota</taxon>
        <taxon>Metazoa</taxon>
        <taxon>Ecdysozoa</taxon>
        <taxon>Nematoda</taxon>
        <taxon>Chromadorea</taxon>
        <taxon>Rhabditida</taxon>
        <taxon>Spirurina</taxon>
        <taxon>Spiruromorpha</taxon>
        <taxon>Spiruroidea</taxon>
        <taxon>Gongylonematidae</taxon>
        <taxon>Gongylonema</taxon>
    </lineage>
</organism>
<proteinExistence type="predicted"/>
<feature type="domain" description="Doublecortin" evidence="2">
    <location>
        <begin position="34"/>
        <end position="110"/>
    </location>
</feature>
<sequence>LQSSSRSTSDHPTVEAPHSHLEAAPPNVPGPANGQVRKYRGSHRSYKSLLVFLKGLRVPVSKARYRTIESLLDDLNSNISMPFGVRRLTTPRGKTAIKSIDELQHFGRLVNVFVQVKILL</sequence>
<evidence type="ECO:0000259" key="2">
    <source>
        <dbReference type="PROSITE" id="PS50309"/>
    </source>
</evidence>
<dbReference type="InterPro" id="IPR036572">
    <property type="entry name" value="Doublecortin_dom_sf"/>
</dbReference>
<feature type="compositionally biased region" description="Basic and acidic residues" evidence="1">
    <location>
        <begin position="8"/>
        <end position="21"/>
    </location>
</feature>
<dbReference type="Pfam" id="PF03607">
    <property type="entry name" value="DCX"/>
    <property type="match status" value="1"/>
</dbReference>
<dbReference type="InterPro" id="IPR003533">
    <property type="entry name" value="Doublecortin_dom"/>
</dbReference>
<dbReference type="AlphaFoldDB" id="A0A183EA55"/>
<evidence type="ECO:0000313" key="3">
    <source>
        <dbReference type="WBParaSite" id="GPUH_0001787101-mRNA-1"/>
    </source>
</evidence>
<dbReference type="SUPFAM" id="SSF89837">
    <property type="entry name" value="Doublecortin (DC)"/>
    <property type="match status" value="1"/>
</dbReference>
<dbReference type="GO" id="GO:0035556">
    <property type="term" value="P:intracellular signal transduction"/>
    <property type="evidence" value="ECO:0007669"/>
    <property type="project" value="InterPro"/>
</dbReference>
<evidence type="ECO:0000256" key="1">
    <source>
        <dbReference type="SAM" id="MobiDB-lite"/>
    </source>
</evidence>
<name>A0A183EA55_9BILA</name>
<dbReference type="Gene3D" id="3.10.20.230">
    <property type="entry name" value="Doublecortin domain"/>
    <property type="match status" value="1"/>
</dbReference>
<accession>A0A183EA55</accession>
<dbReference type="WBParaSite" id="GPUH_0001787101-mRNA-1">
    <property type="protein sequence ID" value="GPUH_0001787101-mRNA-1"/>
    <property type="gene ID" value="GPUH_0001787101"/>
</dbReference>
<feature type="region of interest" description="Disordered" evidence="1">
    <location>
        <begin position="1"/>
        <end position="39"/>
    </location>
</feature>
<protein>
    <submittedName>
        <fullName evidence="3">Doublecortin domain-containing protein</fullName>
    </submittedName>
</protein>
<reference evidence="3" key="1">
    <citation type="submission" date="2016-06" db="UniProtKB">
        <authorList>
            <consortium name="WormBaseParasite"/>
        </authorList>
    </citation>
    <scope>IDENTIFICATION</scope>
</reference>
<dbReference type="PROSITE" id="PS50309">
    <property type="entry name" value="DC"/>
    <property type="match status" value="1"/>
</dbReference>